<evidence type="ECO:0000256" key="2">
    <source>
        <dbReference type="ARBA" id="ARBA00023284"/>
    </source>
</evidence>
<organism evidence="5 6">
    <name type="scientific">Candidatus Nitrospira allomarina</name>
    <dbReference type="NCBI Taxonomy" id="3020900"/>
    <lineage>
        <taxon>Bacteria</taxon>
        <taxon>Pseudomonadati</taxon>
        <taxon>Nitrospirota</taxon>
        <taxon>Nitrospiria</taxon>
        <taxon>Nitrospirales</taxon>
        <taxon>Nitrospiraceae</taxon>
        <taxon>Nitrospira</taxon>
    </lineage>
</organism>
<dbReference type="AlphaFoldDB" id="A0AA96GE86"/>
<dbReference type="KEGG" id="nall:PP769_14140"/>
<dbReference type="GO" id="GO:0008379">
    <property type="term" value="F:thioredoxin peroxidase activity"/>
    <property type="evidence" value="ECO:0007669"/>
    <property type="project" value="InterPro"/>
</dbReference>
<dbReference type="EC" id="1.11.1.-" evidence="5"/>
<dbReference type="PANTHER" id="PTHR43110:SF1">
    <property type="entry name" value="THIOL PEROXIDASE"/>
    <property type="match status" value="1"/>
</dbReference>
<dbReference type="Pfam" id="PF08534">
    <property type="entry name" value="Redoxin"/>
    <property type="match status" value="1"/>
</dbReference>
<keyword evidence="6" id="KW-1185">Reference proteome</keyword>
<dbReference type="SUPFAM" id="SSF52833">
    <property type="entry name" value="Thioredoxin-like"/>
    <property type="match status" value="1"/>
</dbReference>
<accession>A0AA96GE86</accession>
<dbReference type="NCBIfam" id="NF001808">
    <property type="entry name" value="PRK00522.1"/>
    <property type="match status" value="1"/>
</dbReference>
<feature type="domain" description="Thioredoxin" evidence="4">
    <location>
        <begin position="53"/>
        <end position="213"/>
    </location>
</feature>
<feature type="chain" id="PRO_5041676576" evidence="3">
    <location>
        <begin position="21"/>
        <end position="217"/>
    </location>
</feature>
<protein>
    <submittedName>
        <fullName evidence="5">Thiol peroxidase</fullName>
        <ecNumber evidence="5">1.11.1.-</ecNumber>
    </submittedName>
</protein>
<evidence type="ECO:0000256" key="1">
    <source>
        <dbReference type="ARBA" id="ARBA00023157"/>
    </source>
</evidence>
<keyword evidence="5" id="KW-0560">Oxidoreductase</keyword>
<keyword evidence="5" id="KW-0575">Peroxidase</keyword>
<dbReference type="InterPro" id="IPR036249">
    <property type="entry name" value="Thioredoxin-like_sf"/>
</dbReference>
<proteinExistence type="predicted"/>
<sequence length="217" mass="23602">MPKISIISLLLILTAVSLPGCSTLNGQSEHDFSYKSIPVDKESARTGEGSTILFRGTPLPLSGMEVKAGETLRAVPLAKGDLSLINIHETQGKVRIINIVPSLDTKVCEQQTHYLSEKNQGLDQQVQLITISVDTPFAQERFAKEAGITNVQFLSDFRGGEFGLSHGLLLEGPHVLARAVMVVDANNVIRYLQVTPDLGHMPDMEKAFQVARSVLPT</sequence>
<dbReference type="InterPro" id="IPR013766">
    <property type="entry name" value="Thioredoxin_domain"/>
</dbReference>
<evidence type="ECO:0000256" key="3">
    <source>
        <dbReference type="SAM" id="SignalP"/>
    </source>
</evidence>
<reference evidence="5 6" key="1">
    <citation type="submission" date="2023-01" db="EMBL/GenBank/DDBJ databases">
        <title>Cultivation and genomic characterization of new, ubiquitous marine nitrite-oxidizing bacteria from the Nitrospirales.</title>
        <authorList>
            <person name="Mueller A.J."/>
            <person name="Daebeler A."/>
            <person name="Herbold C.W."/>
            <person name="Kirkegaard R.H."/>
            <person name="Daims H."/>
        </authorList>
    </citation>
    <scope>NUCLEOTIDE SEQUENCE [LARGE SCALE GENOMIC DNA]</scope>
    <source>
        <strain evidence="5 6">VA</strain>
    </source>
</reference>
<dbReference type="PANTHER" id="PTHR43110">
    <property type="entry name" value="THIOL PEROXIDASE"/>
    <property type="match status" value="1"/>
</dbReference>
<dbReference type="Gene3D" id="3.40.30.10">
    <property type="entry name" value="Glutaredoxin"/>
    <property type="match status" value="1"/>
</dbReference>
<evidence type="ECO:0000313" key="5">
    <source>
        <dbReference type="EMBL" id="WNM57109.1"/>
    </source>
</evidence>
<dbReference type="CDD" id="cd03014">
    <property type="entry name" value="PRX_Atyp2cys"/>
    <property type="match status" value="1"/>
</dbReference>
<feature type="signal peptide" evidence="3">
    <location>
        <begin position="1"/>
        <end position="20"/>
    </location>
</feature>
<dbReference type="InterPro" id="IPR050455">
    <property type="entry name" value="Tpx_Peroxidase_subfamily"/>
</dbReference>
<dbReference type="InterPro" id="IPR002065">
    <property type="entry name" value="TPX"/>
</dbReference>
<dbReference type="RefSeq" id="WP_312641222.1">
    <property type="nucleotide sequence ID" value="NZ_CP116967.1"/>
</dbReference>
<evidence type="ECO:0000259" key="4">
    <source>
        <dbReference type="PROSITE" id="PS51352"/>
    </source>
</evidence>
<gene>
    <name evidence="5" type="primary">tpx</name>
    <name evidence="5" type="ORF">PP769_14140</name>
</gene>
<dbReference type="PROSITE" id="PS51352">
    <property type="entry name" value="THIOREDOXIN_2"/>
    <property type="match status" value="1"/>
</dbReference>
<dbReference type="Proteomes" id="UP001302719">
    <property type="component" value="Chromosome"/>
</dbReference>
<dbReference type="InterPro" id="IPR013740">
    <property type="entry name" value="Redoxin"/>
</dbReference>
<keyword evidence="1" id="KW-1015">Disulfide bond</keyword>
<dbReference type="EMBL" id="CP116967">
    <property type="protein sequence ID" value="WNM57109.1"/>
    <property type="molecule type" value="Genomic_DNA"/>
</dbReference>
<keyword evidence="2" id="KW-0676">Redox-active center</keyword>
<evidence type="ECO:0000313" key="6">
    <source>
        <dbReference type="Proteomes" id="UP001302719"/>
    </source>
</evidence>
<name>A0AA96GE86_9BACT</name>
<keyword evidence="3" id="KW-0732">Signal</keyword>